<protein>
    <submittedName>
        <fullName evidence="1">Uncharacterized protein</fullName>
    </submittedName>
</protein>
<reference evidence="2" key="1">
    <citation type="journal article" date="2014" name="Science">
        <title>Ancient hybridizations among the ancestral genomes of bread wheat.</title>
        <authorList>
            <consortium name="International Wheat Genome Sequencing Consortium,"/>
            <person name="Marcussen T."/>
            <person name="Sandve S.R."/>
            <person name="Heier L."/>
            <person name="Spannagl M."/>
            <person name="Pfeifer M."/>
            <person name="Jakobsen K.S."/>
            <person name="Wulff B.B."/>
            <person name="Steuernagel B."/>
            <person name="Mayer K.F."/>
            <person name="Olsen O.A."/>
        </authorList>
    </citation>
    <scope>NUCLEOTIDE SEQUENCE [LARGE SCALE GENOMIC DNA]</scope>
    <source>
        <strain evidence="2">cv. AL8/78</strain>
    </source>
</reference>
<dbReference type="Proteomes" id="UP000015105">
    <property type="component" value="Chromosome 2D"/>
</dbReference>
<evidence type="ECO:0000313" key="2">
    <source>
        <dbReference type="Proteomes" id="UP000015105"/>
    </source>
</evidence>
<reference evidence="2" key="2">
    <citation type="journal article" date="2017" name="Nat. Plants">
        <title>The Aegilops tauschii genome reveals multiple impacts of transposons.</title>
        <authorList>
            <person name="Zhao G."/>
            <person name="Zou C."/>
            <person name="Li K."/>
            <person name="Wang K."/>
            <person name="Li T."/>
            <person name="Gao L."/>
            <person name="Zhang X."/>
            <person name="Wang H."/>
            <person name="Yang Z."/>
            <person name="Liu X."/>
            <person name="Jiang W."/>
            <person name="Mao L."/>
            <person name="Kong X."/>
            <person name="Jiao Y."/>
            <person name="Jia J."/>
        </authorList>
    </citation>
    <scope>NUCLEOTIDE SEQUENCE [LARGE SCALE GENOMIC DNA]</scope>
    <source>
        <strain evidence="2">cv. AL8/78</strain>
    </source>
</reference>
<reference evidence="1" key="5">
    <citation type="journal article" date="2021" name="G3 (Bethesda)">
        <title>Aegilops tauschii genome assembly Aet v5.0 features greater sequence contiguity and improved annotation.</title>
        <authorList>
            <person name="Wang L."/>
            <person name="Zhu T."/>
            <person name="Rodriguez J.C."/>
            <person name="Deal K.R."/>
            <person name="Dubcovsky J."/>
            <person name="McGuire P.E."/>
            <person name="Lux T."/>
            <person name="Spannagl M."/>
            <person name="Mayer K.F.X."/>
            <person name="Baldrich P."/>
            <person name="Meyers B.C."/>
            <person name="Huo N."/>
            <person name="Gu Y.Q."/>
            <person name="Zhou H."/>
            <person name="Devos K.M."/>
            <person name="Bennetzen J.L."/>
            <person name="Unver T."/>
            <person name="Budak H."/>
            <person name="Gulick P.J."/>
            <person name="Galiba G."/>
            <person name="Kalapos B."/>
            <person name="Nelson D.R."/>
            <person name="Li P."/>
            <person name="You F.M."/>
            <person name="Luo M.C."/>
            <person name="Dvorak J."/>
        </authorList>
    </citation>
    <scope>NUCLEOTIDE SEQUENCE [LARGE SCALE GENOMIC DNA]</scope>
    <source>
        <strain evidence="1">cv. AL8/78</strain>
    </source>
</reference>
<sequence length="60" mass="6273">AAPAKRQAFPPLLFRCSALCSAPLFITRRTAHAPTTITPPTPPALLCSLAPIHPPPTTSS</sequence>
<evidence type="ECO:0000313" key="1">
    <source>
        <dbReference type="EnsemblPlants" id="AET2Gv21243700.4"/>
    </source>
</evidence>
<keyword evidence="2" id="KW-1185">Reference proteome</keyword>
<dbReference type="EnsemblPlants" id="AET2Gv21243700.4">
    <property type="protein sequence ID" value="AET2Gv21243700.4"/>
    <property type="gene ID" value="AET2Gv21243700"/>
</dbReference>
<dbReference type="AlphaFoldDB" id="A0A453DHN0"/>
<proteinExistence type="predicted"/>
<organism evidence="1 2">
    <name type="scientific">Aegilops tauschii subsp. strangulata</name>
    <name type="common">Goatgrass</name>
    <dbReference type="NCBI Taxonomy" id="200361"/>
    <lineage>
        <taxon>Eukaryota</taxon>
        <taxon>Viridiplantae</taxon>
        <taxon>Streptophyta</taxon>
        <taxon>Embryophyta</taxon>
        <taxon>Tracheophyta</taxon>
        <taxon>Spermatophyta</taxon>
        <taxon>Magnoliopsida</taxon>
        <taxon>Liliopsida</taxon>
        <taxon>Poales</taxon>
        <taxon>Poaceae</taxon>
        <taxon>BOP clade</taxon>
        <taxon>Pooideae</taxon>
        <taxon>Triticodae</taxon>
        <taxon>Triticeae</taxon>
        <taxon>Triticinae</taxon>
        <taxon>Aegilops</taxon>
    </lineage>
</organism>
<name>A0A453DHN0_AEGTS</name>
<accession>A0A453DHN0</accession>
<reference evidence="1" key="4">
    <citation type="submission" date="2019-03" db="UniProtKB">
        <authorList>
            <consortium name="EnsemblPlants"/>
        </authorList>
    </citation>
    <scope>IDENTIFICATION</scope>
</reference>
<dbReference type="Gramene" id="AET2Gv21243700.4">
    <property type="protein sequence ID" value="AET2Gv21243700.4"/>
    <property type="gene ID" value="AET2Gv21243700"/>
</dbReference>
<reference evidence="1" key="3">
    <citation type="journal article" date="2017" name="Nature">
        <title>Genome sequence of the progenitor of the wheat D genome Aegilops tauschii.</title>
        <authorList>
            <person name="Luo M.C."/>
            <person name="Gu Y.Q."/>
            <person name="Puiu D."/>
            <person name="Wang H."/>
            <person name="Twardziok S.O."/>
            <person name="Deal K.R."/>
            <person name="Huo N."/>
            <person name="Zhu T."/>
            <person name="Wang L."/>
            <person name="Wang Y."/>
            <person name="McGuire P.E."/>
            <person name="Liu S."/>
            <person name="Long H."/>
            <person name="Ramasamy R.K."/>
            <person name="Rodriguez J.C."/>
            <person name="Van S.L."/>
            <person name="Yuan L."/>
            <person name="Wang Z."/>
            <person name="Xia Z."/>
            <person name="Xiao L."/>
            <person name="Anderson O.D."/>
            <person name="Ouyang S."/>
            <person name="Liang Y."/>
            <person name="Zimin A.V."/>
            <person name="Pertea G."/>
            <person name="Qi P."/>
            <person name="Bennetzen J.L."/>
            <person name="Dai X."/>
            <person name="Dawson M.W."/>
            <person name="Muller H.G."/>
            <person name="Kugler K."/>
            <person name="Rivarola-Duarte L."/>
            <person name="Spannagl M."/>
            <person name="Mayer K.F.X."/>
            <person name="Lu F.H."/>
            <person name="Bevan M.W."/>
            <person name="Leroy P."/>
            <person name="Li P."/>
            <person name="You F.M."/>
            <person name="Sun Q."/>
            <person name="Liu Z."/>
            <person name="Lyons E."/>
            <person name="Wicker T."/>
            <person name="Salzberg S.L."/>
            <person name="Devos K.M."/>
            <person name="Dvorak J."/>
        </authorList>
    </citation>
    <scope>NUCLEOTIDE SEQUENCE [LARGE SCALE GENOMIC DNA]</scope>
    <source>
        <strain evidence="1">cv. AL8/78</strain>
    </source>
</reference>